<sequence>MFKKIVFMGTSNFSVPILKSLYQNGYPIVTIYTQPPQKSMRGQKVNKSPIQKMAENLCIGCRTPDSLKENNEEYNFL</sequence>
<evidence type="ECO:0000313" key="1">
    <source>
        <dbReference type="EMBL" id="SVB34895.1"/>
    </source>
</evidence>
<name>A0A382D9G4_9ZZZZ</name>
<dbReference type="SUPFAM" id="SSF53328">
    <property type="entry name" value="Formyltransferase"/>
    <property type="match status" value="1"/>
</dbReference>
<dbReference type="EMBL" id="UINC01038214">
    <property type="protein sequence ID" value="SVB34895.1"/>
    <property type="molecule type" value="Genomic_DNA"/>
</dbReference>
<dbReference type="AlphaFoldDB" id="A0A382D9G4"/>
<accession>A0A382D9G4</accession>
<protein>
    <recommendedName>
        <fullName evidence="2">Methionyl-tRNA formyltransferase</fullName>
    </recommendedName>
</protein>
<gene>
    <name evidence="1" type="ORF">METZ01_LOCUS187749</name>
</gene>
<feature type="non-terminal residue" evidence="1">
    <location>
        <position position="77"/>
    </location>
</feature>
<dbReference type="InterPro" id="IPR036477">
    <property type="entry name" value="Formyl_transf_N_sf"/>
</dbReference>
<organism evidence="1">
    <name type="scientific">marine metagenome</name>
    <dbReference type="NCBI Taxonomy" id="408172"/>
    <lineage>
        <taxon>unclassified sequences</taxon>
        <taxon>metagenomes</taxon>
        <taxon>ecological metagenomes</taxon>
    </lineage>
</organism>
<reference evidence="1" key="1">
    <citation type="submission" date="2018-05" db="EMBL/GenBank/DDBJ databases">
        <authorList>
            <person name="Lanie J.A."/>
            <person name="Ng W.-L."/>
            <person name="Kazmierczak K.M."/>
            <person name="Andrzejewski T.M."/>
            <person name="Davidsen T.M."/>
            <person name="Wayne K.J."/>
            <person name="Tettelin H."/>
            <person name="Glass J.I."/>
            <person name="Rusch D."/>
            <person name="Podicherti R."/>
            <person name="Tsui H.-C.T."/>
            <person name="Winkler M.E."/>
        </authorList>
    </citation>
    <scope>NUCLEOTIDE SEQUENCE</scope>
</reference>
<proteinExistence type="predicted"/>
<evidence type="ECO:0008006" key="2">
    <source>
        <dbReference type="Google" id="ProtNLM"/>
    </source>
</evidence>
<dbReference type="Gene3D" id="3.40.50.170">
    <property type="entry name" value="Formyl transferase, N-terminal domain"/>
    <property type="match status" value="1"/>
</dbReference>